<dbReference type="EMBL" id="CP000942">
    <property type="protein sequence ID" value="ACA32889.1"/>
    <property type="molecule type" value="Genomic_DNA"/>
</dbReference>
<evidence type="ECO:0000256" key="3">
    <source>
        <dbReference type="ARBA" id="ARBA00023172"/>
    </source>
</evidence>
<dbReference type="InterPro" id="IPR011010">
    <property type="entry name" value="DNA_brk_join_enz"/>
</dbReference>
<protein>
    <submittedName>
        <fullName evidence="5">Integrase-recombinase protein</fullName>
    </submittedName>
</protein>
<organism evidence="5 6">
    <name type="scientific">Ureaplasma parvum serovar 3 (strain ATCC 27815 / 27 / NCTC 11736)</name>
    <dbReference type="NCBI Taxonomy" id="505682"/>
    <lineage>
        <taxon>Bacteria</taxon>
        <taxon>Bacillati</taxon>
        <taxon>Mycoplasmatota</taxon>
        <taxon>Mycoplasmoidales</taxon>
        <taxon>Mycoplasmoidaceae</taxon>
        <taxon>Ureaplasma</taxon>
    </lineage>
</organism>
<dbReference type="Pfam" id="PF00589">
    <property type="entry name" value="Phage_integrase"/>
    <property type="match status" value="1"/>
</dbReference>
<dbReference type="Gene3D" id="1.10.443.10">
    <property type="entry name" value="Intergrase catalytic core"/>
    <property type="match status" value="1"/>
</dbReference>
<dbReference type="HOGENOM" id="CLU_1097635_0_0_14"/>
<dbReference type="PROSITE" id="PS51898">
    <property type="entry name" value="TYR_RECOMBINASE"/>
    <property type="match status" value="1"/>
</dbReference>
<dbReference type="GO" id="GO:0006310">
    <property type="term" value="P:DNA recombination"/>
    <property type="evidence" value="ECO:0007669"/>
    <property type="project" value="UniProtKB-KW"/>
</dbReference>
<keyword evidence="3" id="KW-0233">DNA recombination</keyword>
<keyword evidence="2" id="KW-0238">DNA-binding</keyword>
<dbReference type="GO" id="GO:0003677">
    <property type="term" value="F:DNA binding"/>
    <property type="evidence" value="ECO:0007669"/>
    <property type="project" value="UniProtKB-KW"/>
</dbReference>
<dbReference type="InterPro" id="IPR050090">
    <property type="entry name" value="Tyrosine_recombinase_XerCD"/>
</dbReference>
<proteinExistence type="inferred from homology"/>
<reference evidence="5 6" key="1">
    <citation type="submission" date="2008-02" db="EMBL/GenBank/DDBJ databases">
        <title>Genome sequence of Ureaplasma parvum serovar 3.</title>
        <authorList>
            <person name="Methe B.A."/>
            <person name="Glass J."/>
            <person name="Waites K."/>
            <person name="Shrivastava S."/>
        </authorList>
    </citation>
    <scope>NUCLEOTIDE SEQUENCE [LARGE SCALE GENOMIC DNA]</scope>
    <source>
        <strain evidence="6">ATCC 27815 / 27 / NCTC 11736</strain>
    </source>
</reference>
<evidence type="ECO:0000313" key="5">
    <source>
        <dbReference type="EMBL" id="ACA32889.1"/>
    </source>
</evidence>
<dbReference type="AlphaFoldDB" id="A0A2C9DYE2"/>
<dbReference type="GeneID" id="29672384"/>
<dbReference type="PANTHER" id="PTHR30349:SF41">
    <property type="entry name" value="INTEGRASE_RECOMBINASE PROTEIN MJ0367-RELATED"/>
    <property type="match status" value="1"/>
</dbReference>
<evidence type="ECO:0000313" key="6">
    <source>
        <dbReference type="Proteomes" id="UP000002162"/>
    </source>
</evidence>
<dbReference type="InterPro" id="IPR013762">
    <property type="entry name" value="Integrase-like_cat_sf"/>
</dbReference>
<sequence length="251" mass="29696">MKKFINYLKNVKGYSDGTIAIYQKYVKVLIDNNLDYLKAIKKYEHNANVTKRVVLSAFKAYLKFINHKDAILIVMPKKEIKVKEFLTWDNFLKIINNINQATFLGFQKYLILRILFETGIRSCELLKLEIKDIYENKLKIHGKGKKERFVYLSNDLQNNIKKYIGQIKTKYLFNFSYKNLYQKVTRIKTNIRLTPHILRRSFANHCINNGINIYDLSLVMGHNNINSTSLYLNKESKLVELDHLFDNKKVN</sequence>
<dbReference type="Proteomes" id="UP000002162">
    <property type="component" value="Chromosome"/>
</dbReference>
<name>A0A2C9DYE2_UREP2</name>
<evidence type="ECO:0000256" key="2">
    <source>
        <dbReference type="ARBA" id="ARBA00023125"/>
    </source>
</evidence>
<dbReference type="InterPro" id="IPR002104">
    <property type="entry name" value="Integrase_catalytic"/>
</dbReference>
<dbReference type="SUPFAM" id="SSF56349">
    <property type="entry name" value="DNA breaking-rejoining enzymes"/>
    <property type="match status" value="1"/>
</dbReference>
<dbReference type="KEGG" id="upa:UPA3_0566"/>
<dbReference type="PANTHER" id="PTHR30349">
    <property type="entry name" value="PHAGE INTEGRASE-RELATED"/>
    <property type="match status" value="1"/>
</dbReference>
<accession>A0A2C9DYE2</accession>
<gene>
    <name evidence="5" type="ordered locus">UPA3_0566</name>
</gene>
<dbReference type="CDD" id="cd00397">
    <property type="entry name" value="DNA_BRE_C"/>
    <property type="match status" value="1"/>
</dbReference>
<dbReference type="GO" id="GO:0015074">
    <property type="term" value="P:DNA integration"/>
    <property type="evidence" value="ECO:0007669"/>
    <property type="project" value="InterPro"/>
</dbReference>
<comment type="similarity">
    <text evidence="1">Belongs to the 'phage' integrase family.</text>
</comment>
<evidence type="ECO:0000259" key="4">
    <source>
        <dbReference type="PROSITE" id="PS51898"/>
    </source>
</evidence>
<evidence type="ECO:0000256" key="1">
    <source>
        <dbReference type="ARBA" id="ARBA00008857"/>
    </source>
</evidence>
<dbReference type="RefSeq" id="WP_006688485.1">
    <property type="nucleotide sequence ID" value="NC_010503.1"/>
</dbReference>
<feature type="domain" description="Tyr recombinase" evidence="4">
    <location>
        <begin position="81"/>
        <end position="246"/>
    </location>
</feature>